<proteinExistence type="predicted"/>
<dbReference type="CDD" id="cd04301">
    <property type="entry name" value="NAT_SF"/>
    <property type="match status" value="1"/>
</dbReference>
<dbReference type="InterPro" id="IPR016181">
    <property type="entry name" value="Acyl_CoA_acyltransferase"/>
</dbReference>
<feature type="domain" description="N-acetyltransferase" evidence="2">
    <location>
        <begin position="77"/>
        <end position="131"/>
    </location>
</feature>
<accession>A0A0H2XZM8</accession>
<dbReference type="SUPFAM" id="SSF55729">
    <property type="entry name" value="Acyl-CoA N-acyltransferases (Nat)"/>
    <property type="match status" value="1"/>
</dbReference>
<gene>
    <name evidence="3" type="ordered locus">Bcen_4828</name>
</gene>
<evidence type="ECO:0000313" key="3">
    <source>
        <dbReference type="EMBL" id="ABF79707.1"/>
    </source>
</evidence>
<sequence length="187" mass="21107">MPIPARPYAWLGVDDYDEWLPQWDHNRFYSRFDATRATAAHHVAHVVALLRRLRTGVRAGRAASLQARRVRAFPVYGRSTTHIGPSCYLQDLSTLDSEHGKGVGRALIEAVYDAARRHRAERVHWLAAARDGSHSASTTRHVHPDRRADMASRPRVARGIQIRPFTGFLYPRGHHFDVSVFVAINGS</sequence>
<organism evidence="3">
    <name type="scientific">Burkholderia orbicola (strain AU 1054)</name>
    <dbReference type="NCBI Taxonomy" id="331271"/>
    <lineage>
        <taxon>Bacteria</taxon>
        <taxon>Pseudomonadati</taxon>
        <taxon>Pseudomonadota</taxon>
        <taxon>Betaproteobacteria</taxon>
        <taxon>Burkholderiales</taxon>
        <taxon>Burkholderiaceae</taxon>
        <taxon>Burkholderia</taxon>
        <taxon>Burkholderia cepacia complex</taxon>
        <taxon>Burkholderia orbicola</taxon>
    </lineage>
</organism>
<dbReference type="EMBL" id="CP000379">
    <property type="protein sequence ID" value="ABF79707.1"/>
    <property type="molecule type" value="Genomic_DNA"/>
</dbReference>
<dbReference type="InterPro" id="IPR000182">
    <property type="entry name" value="GNAT_dom"/>
</dbReference>
<reference evidence="3" key="1">
    <citation type="submission" date="2006-05" db="EMBL/GenBank/DDBJ databases">
        <title>Complete sequence of chromosome 2 of Burkholderia cenocepacia AU 1054.</title>
        <authorList>
            <consortium name="US DOE Joint Genome Institute"/>
            <person name="Copeland A."/>
            <person name="Lucas S."/>
            <person name="Lapidus A."/>
            <person name="Barry K."/>
            <person name="Detter J.C."/>
            <person name="Glavina del Rio T."/>
            <person name="Hammon N."/>
            <person name="Israni S."/>
            <person name="Dalin E."/>
            <person name="Tice H."/>
            <person name="Pitluck S."/>
            <person name="Chain P."/>
            <person name="Malfatti S."/>
            <person name="Shin M."/>
            <person name="Vergez L."/>
            <person name="Schmutz J."/>
            <person name="Larimer F."/>
            <person name="Land M."/>
            <person name="Hauser L."/>
            <person name="Kyrpides N."/>
            <person name="Lykidis A."/>
            <person name="LiPuma J.J."/>
            <person name="Konstantinidis K."/>
            <person name="Tiedje J.M."/>
            <person name="Richardson P."/>
        </authorList>
    </citation>
    <scope>NUCLEOTIDE SEQUENCE [LARGE SCALE GENOMIC DNA]</scope>
    <source>
        <strain evidence="3">AU 1054</strain>
    </source>
</reference>
<dbReference type="Gene3D" id="3.40.630.30">
    <property type="match status" value="1"/>
</dbReference>
<dbReference type="AlphaFoldDB" id="A0A0H2XZM8"/>
<dbReference type="GO" id="GO:0016747">
    <property type="term" value="F:acyltransferase activity, transferring groups other than amino-acyl groups"/>
    <property type="evidence" value="ECO:0007669"/>
    <property type="project" value="InterPro"/>
</dbReference>
<feature type="region of interest" description="Disordered" evidence="1">
    <location>
        <begin position="134"/>
        <end position="154"/>
    </location>
</feature>
<name>A0A0H2XZM8_BURO1</name>
<evidence type="ECO:0000259" key="2">
    <source>
        <dbReference type="Pfam" id="PF00583"/>
    </source>
</evidence>
<evidence type="ECO:0000256" key="1">
    <source>
        <dbReference type="SAM" id="MobiDB-lite"/>
    </source>
</evidence>
<dbReference type="Pfam" id="PF00583">
    <property type="entry name" value="Acetyltransf_1"/>
    <property type="match status" value="1"/>
</dbReference>
<dbReference type="HOGENOM" id="CLU_1445116_0_0_4"/>
<protein>
    <recommendedName>
        <fullName evidence="2">N-acetyltransferase domain-containing protein</fullName>
    </recommendedName>
</protein>